<gene>
    <name evidence="2" type="ORF">SPSC_01821</name>
</gene>
<feature type="compositionally biased region" description="Low complexity" evidence="1">
    <location>
        <begin position="14"/>
        <end position="26"/>
    </location>
</feature>
<sequence>MLPFPIPLSQLNHESAATQQSSPQSAEAEDKCTQLLQQTTRQSRSLLPNMPPLPPDMLPSWFYAKYVHTTSWMPLLLMPQAPEQCSLLPSKLHELMKEHRFLVTQQDEQDST</sequence>
<reference evidence="2" key="1">
    <citation type="submission" date="2014-06" db="EMBL/GenBank/DDBJ databases">
        <authorList>
            <person name="Ju J."/>
            <person name="Zhang J."/>
        </authorList>
    </citation>
    <scope>NUCLEOTIDE SEQUENCE</scope>
    <source>
        <strain evidence="2">SscI8</strain>
    </source>
</reference>
<dbReference type="AlphaFoldDB" id="A0A127ZB39"/>
<protein>
    <submittedName>
        <fullName evidence="2">Uncharacterized protein</fullName>
    </submittedName>
</protein>
<accession>A0A127ZB39</accession>
<feature type="region of interest" description="Disordered" evidence="1">
    <location>
        <begin position="1"/>
        <end position="33"/>
    </location>
</feature>
<proteinExistence type="predicted"/>
<evidence type="ECO:0000256" key="1">
    <source>
        <dbReference type="SAM" id="MobiDB-lite"/>
    </source>
</evidence>
<organism evidence="2">
    <name type="scientific">Sporisorium scitamineum</name>
    <dbReference type="NCBI Taxonomy" id="49012"/>
    <lineage>
        <taxon>Eukaryota</taxon>
        <taxon>Fungi</taxon>
        <taxon>Dikarya</taxon>
        <taxon>Basidiomycota</taxon>
        <taxon>Ustilaginomycotina</taxon>
        <taxon>Ustilaginomycetes</taxon>
        <taxon>Ustilaginales</taxon>
        <taxon>Ustilaginaceae</taxon>
        <taxon>Sporisorium</taxon>
    </lineage>
</organism>
<dbReference type="EMBL" id="LK056662">
    <property type="protein sequence ID" value="CDU23192.1"/>
    <property type="molecule type" value="Genomic_DNA"/>
</dbReference>
<name>A0A127ZB39_9BASI</name>
<evidence type="ECO:0000313" key="2">
    <source>
        <dbReference type="EMBL" id="CDU23192.1"/>
    </source>
</evidence>